<evidence type="ECO:0000256" key="3">
    <source>
        <dbReference type="ARBA" id="ARBA00022475"/>
    </source>
</evidence>
<dbReference type="PANTHER" id="PTHR34856">
    <property type="entry name" value="PROTEIN NRFD"/>
    <property type="match status" value="1"/>
</dbReference>
<sequence length="354" mass="37051">MTTNPLDADRPPELPRSGRRRGNGGGKRRDESLMVPDAKFESYYGRSVVKAPPWTEEIPTYLFLGGLAAGSGLIGAGGSARNLPALRRRGRFAALAAVALGGGALAKDLGRPERALNMMRTIKLTSPMSVGSWILAAFGTFASVAAAAEIGRQLPHQDGLLAKTLRVVDPPAAIGSALFSAPLAAYTAVLLSDTAAPTWHESYRELPFVFVGSANAAAAGLALIMSPADQNGPVRKMAVSGAALELGAGQLLRRNMHPLLAEPLHQGKAGRLLRAAEILTGGGAIGAMLFGRNRIGAGLSGVALLAGSALTRFGIFEAGMESAKDPKYTVQPQRERLERRRADGVTNDSITTIR</sequence>
<dbReference type="GO" id="GO:0005886">
    <property type="term" value="C:plasma membrane"/>
    <property type="evidence" value="ECO:0007669"/>
    <property type="project" value="UniProtKB-SubCell"/>
</dbReference>
<comment type="similarity">
    <text evidence="2">Belongs to the NrfD family.</text>
</comment>
<dbReference type="InterPro" id="IPR005614">
    <property type="entry name" value="NrfD-like"/>
</dbReference>
<reference evidence="10" key="1">
    <citation type="submission" date="2016-10" db="EMBL/GenBank/DDBJ databases">
        <authorList>
            <person name="Varghese N."/>
            <person name="Submissions S."/>
        </authorList>
    </citation>
    <scope>NUCLEOTIDE SEQUENCE [LARGE SCALE GENOMIC DNA]</scope>
    <source>
        <strain evidence="10">CGMCC 1.6963</strain>
    </source>
</reference>
<feature type="transmembrane region" description="Helical" evidence="8">
    <location>
        <begin position="206"/>
        <end position="226"/>
    </location>
</feature>
<keyword evidence="5 8" id="KW-1133">Transmembrane helix</keyword>
<protein>
    <submittedName>
        <fullName evidence="9">Formate-dependent nitrite reductase, membrane component NrfD</fullName>
    </submittedName>
</protein>
<dbReference type="EMBL" id="FOHB01000001">
    <property type="protein sequence ID" value="SER62151.1"/>
    <property type="molecule type" value="Genomic_DNA"/>
</dbReference>
<dbReference type="PANTHER" id="PTHR34856:SF2">
    <property type="entry name" value="PROTEIN NRFD"/>
    <property type="match status" value="1"/>
</dbReference>
<feature type="transmembrane region" description="Helical" evidence="8">
    <location>
        <begin position="130"/>
        <end position="151"/>
    </location>
</feature>
<comment type="subcellular location">
    <subcellularLocation>
        <location evidence="1">Cell membrane</location>
        <topology evidence="1">Multi-pass membrane protein</topology>
    </subcellularLocation>
</comment>
<proteinExistence type="inferred from homology"/>
<evidence type="ECO:0000256" key="1">
    <source>
        <dbReference type="ARBA" id="ARBA00004651"/>
    </source>
</evidence>
<evidence type="ECO:0000256" key="7">
    <source>
        <dbReference type="SAM" id="MobiDB-lite"/>
    </source>
</evidence>
<evidence type="ECO:0000256" key="5">
    <source>
        <dbReference type="ARBA" id="ARBA00022989"/>
    </source>
</evidence>
<feature type="transmembrane region" description="Helical" evidence="8">
    <location>
        <begin position="172"/>
        <end position="191"/>
    </location>
</feature>
<dbReference type="OrthoDB" id="112837at2"/>
<evidence type="ECO:0000256" key="8">
    <source>
        <dbReference type="SAM" id="Phobius"/>
    </source>
</evidence>
<evidence type="ECO:0000313" key="9">
    <source>
        <dbReference type="EMBL" id="SER62151.1"/>
    </source>
</evidence>
<dbReference type="Proteomes" id="UP000199019">
    <property type="component" value="Unassembled WGS sequence"/>
</dbReference>
<keyword evidence="4 8" id="KW-0812">Transmembrane</keyword>
<keyword evidence="3" id="KW-1003">Cell membrane</keyword>
<evidence type="ECO:0000313" key="10">
    <source>
        <dbReference type="Proteomes" id="UP000199019"/>
    </source>
</evidence>
<dbReference type="AlphaFoldDB" id="A0A1H9QNJ3"/>
<dbReference type="STRING" id="587636.SAMN05216199_0701"/>
<gene>
    <name evidence="9" type="ORF">SAMN05216199_0701</name>
</gene>
<evidence type="ECO:0000256" key="4">
    <source>
        <dbReference type="ARBA" id="ARBA00022692"/>
    </source>
</evidence>
<feature type="region of interest" description="Disordered" evidence="7">
    <location>
        <begin position="1"/>
        <end position="32"/>
    </location>
</feature>
<evidence type="ECO:0000256" key="2">
    <source>
        <dbReference type="ARBA" id="ARBA00008929"/>
    </source>
</evidence>
<keyword evidence="6 8" id="KW-0472">Membrane</keyword>
<accession>A0A1H9QNJ3</accession>
<dbReference type="Gene3D" id="1.20.1630.10">
    <property type="entry name" value="Formate dehydrogenase/DMSO reductase domain"/>
    <property type="match status" value="1"/>
</dbReference>
<keyword evidence="10" id="KW-1185">Reference proteome</keyword>
<name>A0A1H9QNJ3_9MICO</name>
<feature type="transmembrane region" description="Helical" evidence="8">
    <location>
        <begin position="61"/>
        <end position="80"/>
    </location>
</feature>
<evidence type="ECO:0000256" key="6">
    <source>
        <dbReference type="ARBA" id="ARBA00023136"/>
    </source>
</evidence>
<organism evidence="9 10">
    <name type="scientific">Pedococcus cremeus</name>
    <dbReference type="NCBI Taxonomy" id="587636"/>
    <lineage>
        <taxon>Bacteria</taxon>
        <taxon>Bacillati</taxon>
        <taxon>Actinomycetota</taxon>
        <taxon>Actinomycetes</taxon>
        <taxon>Micrococcales</taxon>
        <taxon>Intrasporangiaceae</taxon>
        <taxon>Pedococcus</taxon>
    </lineage>
</organism>
<dbReference type="InterPro" id="IPR052049">
    <property type="entry name" value="Electron_transfer_protein"/>
</dbReference>
<dbReference type="Pfam" id="PF03916">
    <property type="entry name" value="NrfD"/>
    <property type="match status" value="1"/>
</dbReference>
<dbReference type="RefSeq" id="WP_091755370.1">
    <property type="nucleotide sequence ID" value="NZ_FOHB01000001.1"/>
</dbReference>